<name>A0A917AQ51_9MICC</name>
<proteinExistence type="predicted"/>
<reference evidence="2" key="2">
    <citation type="submission" date="2020-09" db="EMBL/GenBank/DDBJ databases">
        <authorList>
            <person name="Sun Q."/>
            <person name="Zhou Y."/>
        </authorList>
    </citation>
    <scope>NUCLEOTIDE SEQUENCE</scope>
    <source>
        <strain evidence="2">CGMCC 1.15388</strain>
    </source>
</reference>
<dbReference type="EMBL" id="BMIS01000004">
    <property type="protein sequence ID" value="GGE66897.1"/>
    <property type="molecule type" value="Genomic_DNA"/>
</dbReference>
<keyword evidence="3" id="KW-1185">Reference proteome</keyword>
<dbReference type="Proteomes" id="UP000633136">
    <property type="component" value="Unassembled WGS sequence"/>
</dbReference>
<dbReference type="RefSeq" id="WP_188683839.1">
    <property type="nucleotide sequence ID" value="NZ_BMIS01000004.1"/>
</dbReference>
<dbReference type="AlphaFoldDB" id="A0A917AQ51"/>
<keyword evidence="1" id="KW-0472">Membrane</keyword>
<reference evidence="2" key="1">
    <citation type="journal article" date="2014" name="Int. J. Syst. Evol. Microbiol.">
        <title>Complete genome sequence of Corynebacterium casei LMG S-19264T (=DSM 44701T), isolated from a smear-ripened cheese.</title>
        <authorList>
            <consortium name="US DOE Joint Genome Institute (JGI-PGF)"/>
            <person name="Walter F."/>
            <person name="Albersmeier A."/>
            <person name="Kalinowski J."/>
            <person name="Ruckert C."/>
        </authorList>
    </citation>
    <scope>NUCLEOTIDE SEQUENCE</scope>
    <source>
        <strain evidence="2">CGMCC 1.15388</strain>
    </source>
</reference>
<evidence type="ECO:0000256" key="1">
    <source>
        <dbReference type="SAM" id="Phobius"/>
    </source>
</evidence>
<protein>
    <submittedName>
        <fullName evidence="2">Uncharacterized protein</fullName>
    </submittedName>
</protein>
<evidence type="ECO:0000313" key="2">
    <source>
        <dbReference type="EMBL" id="GGE66897.1"/>
    </source>
</evidence>
<keyword evidence="1" id="KW-1133">Transmembrane helix</keyword>
<feature type="transmembrane region" description="Helical" evidence="1">
    <location>
        <begin position="6"/>
        <end position="30"/>
    </location>
</feature>
<keyword evidence="1" id="KW-0812">Transmembrane</keyword>
<accession>A0A917AQ51</accession>
<evidence type="ECO:0000313" key="3">
    <source>
        <dbReference type="Proteomes" id="UP000633136"/>
    </source>
</evidence>
<organism evidence="2 3">
    <name type="scientific">Nesterenkonia cremea</name>
    <dbReference type="NCBI Taxonomy" id="1882340"/>
    <lineage>
        <taxon>Bacteria</taxon>
        <taxon>Bacillati</taxon>
        <taxon>Actinomycetota</taxon>
        <taxon>Actinomycetes</taxon>
        <taxon>Micrococcales</taxon>
        <taxon>Micrococcaceae</taxon>
        <taxon>Nesterenkonia</taxon>
    </lineage>
</organism>
<gene>
    <name evidence="2" type="ORF">GCM10011401_12760</name>
</gene>
<comment type="caution">
    <text evidence="2">The sequence shown here is derived from an EMBL/GenBank/DDBJ whole genome shotgun (WGS) entry which is preliminary data.</text>
</comment>
<sequence>MDQGFSALEIVMLVFGCVLALLVLVGGFGLMDKFDSSDKGLDRRGQLLLLAEVTAEAHSQGAEAQRAIEELRALAPHLKKKDWTAFEKQYQETLEAFSNGTGQVDAQMAHLEQLFRRDRIIGQARREIRGK</sequence>